<proteinExistence type="predicted"/>
<dbReference type="EMBL" id="MN739357">
    <property type="protein sequence ID" value="QHT00685.1"/>
    <property type="molecule type" value="Genomic_DNA"/>
</dbReference>
<evidence type="ECO:0000313" key="1">
    <source>
        <dbReference type="EMBL" id="QHT00685.1"/>
    </source>
</evidence>
<organism evidence="1">
    <name type="scientific">viral metagenome</name>
    <dbReference type="NCBI Taxonomy" id="1070528"/>
    <lineage>
        <taxon>unclassified sequences</taxon>
        <taxon>metagenomes</taxon>
        <taxon>organismal metagenomes</taxon>
    </lineage>
</organism>
<accession>A0A6C0CAF5</accession>
<protein>
    <submittedName>
        <fullName evidence="1">Uncharacterized protein</fullName>
    </submittedName>
</protein>
<dbReference type="AlphaFoldDB" id="A0A6C0CAF5"/>
<sequence>MTSWSSDALKYKPIFHEKIHIDKIINLQHFDNFECIELFKVSDTYPKCVKYIYFEATFKDLSLNLKKLKKNHIGIPMYIT</sequence>
<name>A0A6C0CAF5_9ZZZZ</name>
<reference evidence="1" key="1">
    <citation type="journal article" date="2020" name="Nature">
        <title>Giant virus diversity and host interactions through global metagenomics.</title>
        <authorList>
            <person name="Schulz F."/>
            <person name="Roux S."/>
            <person name="Paez-Espino D."/>
            <person name="Jungbluth S."/>
            <person name="Walsh D.A."/>
            <person name="Denef V.J."/>
            <person name="McMahon K.D."/>
            <person name="Konstantinidis K.T."/>
            <person name="Eloe-Fadrosh E.A."/>
            <person name="Kyrpides N.C."/>
            <person name="Woyke T."/>
        </authorList>
    </citation>
    <scope>NUCLEOTIDE SEQUENCE</scope>
    <source>
        <strain evidence="1">GVMAG-M-3300020192-26</strain>
    </source>
</reference>